<accession>A0A4C1Y7A2</accession>
<organism evidence="1 2">
    <name type="scientific">Eumeta variegata</name>
    <name type="common">Bagworm moth</name>
    <name type="synonym">Eumeta japonica</name>
    <dbReference type="NCBI Taxonomy" id="151549"/>
    <lineage>
        <taxon>Eukaryota</taxon>
        <taxon>Metazoa</taxon>
        <taxon>Ecdysozoa</taxon>
        <taxon>Arthropoda</taxon>
        <taxon>Hexapoda</taxon>
        <taxon>Insecta</taxon>
        <taxon>Pterygota</taxon>
        <taxon>Neoptera</taxon>
        <taxon>Endopterygota</taxon>
        <taxon>Lepidoptera</taxon>
        <taxon>Glossata</taxon>
        <taxon>Ditrysia</taxon>
        <taxon>Tineoidea</taxon>
        <taxon>Psychidae</taxon>
        <taxon>Oiketicinae</taxon>
        <taxon>Eumeta</taxon>
    </lineage>
</organism>
<evidence type="ECO:0000313" key="2">
    <source>
        <dbReference type="Proteomes" id="UP000299102"/>
    </source>
</evidence>
<evidence type="ECO:0000313" key="1">
    <source>
        <dbReference type="EMBL" id="GBP71796.1"/>
    </source>
</evidence>
<proteinExistence type="predicted"/>
<dbReference type="EMBL" id="BGZK01001122">
    <property type="protein sequence ID" value="GBP71796.1"/>
    <property type="molecule type" value="Genomic_DNA"/>
</dbReference>
<dbReference type="AlphaFoldDB" id="A0A4C1Y7A2"/>
<dbReference type="Proteomes" id="UP000299102">
    <property type="component" value="Unassembled WGS sequence"/>
</dbReference>
<sequence>MLKTSTVFKAESSPYERKSNFIRTADFRHHSARRKYHQHHLDGWRSAIVRFMGHFLQHTVKLWNDTIGGISNGLEQDGLREKSVLFSERPATHSWRLSGCGCPRMSGSKRAIRKGFLTSFNCTASRSGYLKPIRDKRAPVR</sequence>
<name>A0A4C1Y7A2_EUMVA</name>
<keyword evidence="2" id="KW-1185">Reference proteome</keyword>
<gene>
    <name evidence="1" type="ORF">EVAR_88650_1</name>
</gene>
<comment type="caution">
    <text evidence="1">The sequence shown here is derived from an EMBL/GenBank/DDBJ whole genome shotgun (WGS) entry which is preliminary data.</text>
</comment>
<reference evidence="1 2" key="1">
    <citation type="journal article" date="2019" name="Commun. Biol.">
        <title>The bagworm genome reveals a unique fibroin gene that provides high tensile strength.</title>
        <authorList>
            <person name="Kono N."/>
            <person name="Nakamura H."/>
            <person name="Ohtoshi R."/>
            <person name="Tomita M."/>
            <person name="Numata K."/>
            <person name="Arakawa K."/>
        </authorList>
    </citation>
    <scope>NUCLEOTIDE SEQUENCE [LARGE SCALE GENOMIC DNA]</scope>
</reference>
<protein>
    <submittedName>
        <fullName evidence="1">Uncharacterized protein</fullName>
    </submittedName>
</protein>